<evidence type="ECO:0008006" key="3">
    <source>
        <dbReference type="Google" id="ProtNLM"/>
    </source>
</evidence>
<reference evidence="1 2" key="1">
    <citation type="submission" date="2018-03" db="EMBL/GenBank/DDBJ databases">
        <title>Genomic Encyclopedia of Archaeal and Bacterial Type Strains, Phase II (KMG-II): from individual species to whole genera.</title>
        <authorList>
            <person name="Goeker M."/>
        </authorList>
    </citation>
    <scope>NUCLEOTIDE SEQUENCE [LARGE SCALE GENOMIC DNA]</scope>
    <source>
        <strain evidence="1 2">DSM 28057</strain>
    </source>
</reference>
<comment type="caution">
    <text evidence="1">The sequence shown here is derived from an EMBL/GenBank/DDBJ whole genome shotgun (WGS) entry which is preliminary data.</text>
</comment>
<dbReference type="Proteomes" id="UP000240708">
    <property type="component" value="Unassembled WGS sequence"/>
</dbReference>
<protein>
    <recommendedName>
        <fullName evidence="3">Lipocalin-like protein</fullName>
    </recommendedName>
</protein>
<sequence>MKKSLIYLFIIFNLFSCINSEEAIIPKELVGKWEKDFNVEGDSWKVTFIFHSNGNYENFSTRTIQTEALQPGIMGYSLGNYSKREGRLVLSDIRSFYAEDLSNPPSQASLLKEQLEWIIPDEIAEFSLEQNNTLLMLTFLGCNDVLIPRSLANCLPPTPVTYTRVLE</sequence>
<gene>
    <name evidence="1" type="ORF">CLV48_1217</name>
</gene>
<keyword evidence="2" id="KW-1185">Reference proteome</keyword>
<dbReference type="RefSeq" id="WP_106569096.1">
    <property type="nucleotide sequence ID" value="NZ_PYGF01000021.1"/>
</dbReference>
<organism evidence="1 2">
    <name type="scientific">Cecembia rubra</name>
    <dbReference type="NCBI Taxonomy" id="1485585"/>
    <lineage>
        <taxon>Bacteria</taxon>
        <taxon>Pseudomonadati</taxon>
        <taxon>Bacteroidota</taxon>
        <taxon>Cytophagia</taxon>
        <taxon>Cytophagales</taxon>
        <taxon>Cyclobacteriaceae</taxon>
        <taxon>Cecembia</taxon>
    </lineage>
</organism>
<accession>A0A2P8DK36</accession>
<dbReference type="OrthoDB" id="838496at2"/>
<dbReference type="AlphaFoldDB" id="A0A2P8DK36"/>
<evidence type="ECO:0000313" key="2">
    <source>
        <dbReference type="Proteomes" id="UP000240708"/>
    </source>
</evidence>
<evidence type="ECO:0000313" key="1">
    <source>
        <dbReference type="EMBL" id="PSK97590.1"/>
    </source>
</evidence>
<proteinExistence type="predicted"/>
<dbReference type="EMBL" id="PYGF01000021">
    <property type="protein sequence ID" value="PSK97590.1"/>
    <property type="molecule type" value="Genomic_DNA"/>
</dbReference>
<name>A0A2P8DK36_9BACT</name>